<name>A0A6A3K8I6_9STRA</name>
<reference evidence="5 7" key="1">
    <citation type="submission" date="2018-09" db="EMBL/GenBank/DDBJ databases">
        <title>Genomic investigation of the strawberry pathogen Phytophthora fragariae indicates pathogenicity is determined by transcriptional variation in three key races.</title>
        <authorList>
            <person name="Adams T.M."/>
            <person name="Armitage A.D."/>
            <person name="Sobczyk M.K."/>
            <person name="Bates H.J."/>
            <person name="Dunwell J.M."/>
            <person name="Nellist C.F."/>
            <person name="Harrison R.J."/>
        </authorList>
    </citation>
    <scope>NUCLEOTIDE SEQUENCE [LARGE SCALE GENOMIC DNA]</scope>
    <source>
        <strain evidence="3 5">SCRP249</strain>
        <strain evidence="2 7">SCRP324</strain>
        <strain evidence="4 6">SCRP333</strain>
    </source>
</reference>
<evidence type="ECO:0000313" key="2">
    <source>
        <dbReference type="EMBL" id="KAE9000454.1"/>
    </source>
</evidence>
<evidence type="ECO:0000313" key="4">
    <source>
        <dbReference type="EMBL" id="KAE9318147.1"/>
    </source>
</evidence>
<comment type="caution">
    <text evidence="2">The sequence shown here is derived from an EMBL/GenBank/DDBJ whole genome shotgun (WGS) entry which is preliminary data.</text>
</comment>
<gene>
    <name evidence="3" type="ORF">PR001_g14118</name>
    <name evidence="2" type="ORF">PR002_g18177</name>
    <name evidence="4" type="ORF">PR003_g18303</name>
</gene>
<evidence type="ECO:0000313" key="6">
    <source>
        <dbReference type="Proteomes" id="UP000434957"/>
    </source>
</evidence>
<dbReference type="Proteomes" id="UP000429607">
    <property type="component" value="Unassembled WGS sequence"/>
</dbReference>
<dbReference type="EMBL" id="QXFT01001457">
    <property type="protein sequence ID" value="KAE9318147.1"/>
    <property type="molecule type" value="Genomic_DNA"/>
</dbReference>
<keyword evidence="6" id="KW-1185">Reference proteome</keyword>
<proteinExistence type="predicted"/>
<feature type="transmembrane region" description="Helical" evidence="1">
    <location>
        <begin position="23"/>
        <end position="45"/>
    </location>
</feature>
<evidence type="ECO:0000313" key="7">
    <source>
        <dbReference type="Proteomes" id="UP000435112"/>
    </source>
</evidence>
<keyword evidence="1" id="KW-1133">Transmembrane helix</keyword>
<keyword evidence="1" id="KW-0472">Membrane</keyword>
<evidence type="ECO:0000313" key="5">
    <source>
        <dbReference type="Proteomes" id="UP000429607"/>
    </source>
</evidence>
<evidence type="ECO:0000256" key="1">
    <source>
        <dbReference type="SAM" id="Phobius"/>
    </source>
</evidence>
<dbReference type="EMBL" id="QXFV01000999">
    <property type="protein sequence ID" value="KAE9018484.1"/>
    <property type="molecule type" value="Genomic_DNA"/>
</dbReference>
<protein>
    <submittedName>
        <fullName evidence="2">Uncharacterized protein</fullName>
    </submittedName>
</protein>
<dbReference type="Proteomes" id="UP000434957">
    <property type="component" value="Unassembled WGS sequence"/>
</dbReference>
<dbReference type="Proteomes" id="UP000435112">
    <property type="component" value="Unassembled WGS sequence"/>
</dbReference>
<dbReference type="EMBL" id="QXFU01001530">
    <property type="protein sequence ID" value="KAE9000454.1"/>
    <property type="molecule type" value="Genomic_DNA"/>
</dbReference>
<evidence type="ECO:0000313" key="3">
    <source>
        <dbReference type="EMBL" id="KAE9018484.1"/>
    </source>
</evidence>
<accession>A0A6A3K8I6</accession>
<organism evidence="2 7">
    <name type="scientific">Phytophthora rubi</name>
    <dbReference type="NCBI Taxonomy" id="129364"/>
    <lineage>
        <taxon>Eukaryota</taxon>
        <taxon>Sar</taxon>
        <taxon>Stramenopiles</taxon>
        <taxon>Oomycota</taxon>
        <taxon>Peronosporomycetes</taxon>
        <taxon>Peronosporales</taxon>
        <taxon>Peronosporaceae</taxon>
        <taxon>Phytophthora</taxon>
    </lineage>
</organism>
<keyword evidence="1" id="KW-0812">Transmembrane</keyword>
<sequence>MTGDRESSSEVFAGSSSLGAHGIWLGVAEAVVMLALLVVAGAFLLGGFRVRRSEANDEGSWLDFERLKTLNL</sequence>
<dbReference type="AlphaFoldDB" id="A0A6A3K8I6"/>